<dbReference type="InterPro" id="IPR050109">
    <property type="entry name" value="HTH-type_TetR-like_transc_reg"/>
</dbReference>
<sequence>MPSPRRTSLEQILTIGTGLLEEQGPDGLTMQAVAQRAGVRAPSLYKHVDGRDALVRLIAEGVVVDLGRVLEEAADGAGGAGEVLTRAARAL</sequence>
<dbReference type="InterPro" id="IPR009057">
    <property type="entry name" value="Homeodomain-like_sf"/>
</dbReference>
<feature type="domain" description="HTH tetR-type" evidence="3">
    <location>
        <begin position="6"/>
        <end position="66"/>
    </location>
</feature>
<evidence type="ECO:0000256" key="1">
    <source>
        <dbReference type="ARBA" id="ARBA00023125"/>
    </source>
</evidence>
<keyword evidence="5" id="KW-1185">Reference proteome</keyword>
<dbReference type="InterPro" id="IPR001647">
    <property type="entry name" value="HTH_TetR"/>
</dbReference>
<evidence type="ECO:0000313" key="4">
    <source>
        <dbReference type="EMBL" id="KGM12501.1"/>
    </source>
</evidence>
<evidence type="ECO:0000259" key="3">
    <source>
        <dbReference type="PROSITE" id="PS50977"/>
    </source>
</evidence>
<gene>
    <name evidence="4" type="ORF">N869_14675</name>
</gene>
<dbReference type="GO" id="GO:0000976">
    <property type="term" value="F:transcription cis-regulatory region binding"/>
    <property type="evidence" value="ECO:0007669"/>
    <property type="project" value="TreeGrafter"/>
</dbReference>
<dbReference type="GO" id="GO:0003700">
    <property type="term" value="F:DNA-binding transcription factor activity"/>
    <property type="evidence" value="ECO:0007669"/>
    <property type="project" value="TreeGrafter"/>
</dbReference>
<evidence type="ECO:0000313" key="5">
    <source>
        <dbReference type="Proteomes" id="UP000054314"/>
    </source>
</evidence>
<dbReference type="PANTHER" id="PTHR30055:SF239">
    <property type="entry name" value="TRANSCRIPTIONAL REGULATORY PROTEIN"/>
    <property type="match status" value="1"/>
</dbReference>
<dbReference type="PROSITE" id="PS50977">
    <property type="entry name" value="HTH_TETR_2"/>
    <property type="match status" value="1"/>
</dbReference>
<dbReference type="SUPFAM" id="SSF46689">
    <property type="entry name" value="Homeodomain-like"/>
    <property type="match status" value="1"/>
</dbReference>
<comment type="caution">
    <text evidence="4">The sequence shown here is derived from an EMBL/GenBank/DDBJ whole genome shotgun (WGS) entry which is preliminary data.</text>
</comment>
<feature type="DNA-binding region" description="H-T-H motif" evidence="2">
    <location>
        <begin position="29"/>
        <end position="48"/>
    </location>
</feature>
<keyword evidence="1 2" id="KW-0238">DNA-binding</keyword>
<organism evidence="4 5">
    <name type="scientific">Cellulomonas bogoriensis 69B4 = DSM 16987</name>
    <dbReference type="NCBI Taxonomy" id="1386082"/>
    <lineage>
        <taxon>Bacteria</taxon>
        <taxon>Bacillati</taxon>
        <taxon>Actinomycetota</taxon>
        <taxon>Actinomycetes</taxon>
        <taxon>Micrococcales</taxon>
        <taxon>Cellulomonadaceae</taxon>
        <taxon>Cellulomonas</taxon>
    </lineage>
</organism>
<evidence type="ECO:0000256" key="2">
    <source>
        <dbReference type="PROSITE-ProRule" id="PRU00335"/>
    </source>
</evidence>
<reference evidence="4 5" key="1">
    <citation type="submission" date="2013-08" db="EMBL/GenBank/DDBJ databases">
        <title>Genome sequencing of Cellulomonas bogoriensis 69B4.</title>
        <authorList>
            <person name="Chen F."/>
            <person name="Li Y."/>
            <person name="Wang G."/>
        </authorList>
    </citation>
    <scope>NUCLEOTIDE SEQUENCE [LARGE SCALE GENOMIC DNA]</scope>
    <source>
        <strain evidence="4 5">69B4</strain>
    </source>
</reference>
<dbReference type="Pfam" id="PF00440">
    <property type="entry name" value="TetR_N"/>
    <property type="match status" value="1"/>
</dbReference>
<dbReference type="PANTHER" id="PTHR30055">
    <property type="entry name" value="HTH-TYPE TRANSCRIPTIONAL REGULATOR RUTR"/>
    <property type="match status" value="1"/>
</dbReference>
<dbReference type="Gene3D" id="1.10.357.10">
    <property type="entry name" value="Tetracycline Repressor, domain 2"/>
    <property type="match status" value="1"/>
</dbReference>
<dbReference type="PRINTS" id="PR00455">
    <property type="entry name" value="HTHTETR"/>
</dbReference>
<dbReference type="EMBL" id="AXCZ01000094">
    <property type="protein sequence ID" value="KGM12501.1"/>
    <property type="molecule type" value="Genomic_DNA"/>
</dbReference>
<protein>
    <submittedName>
        <fullName evidence="4">TetR family transcriptional regulator</fullName>
    </submittedName>
</protein>
<dbReference type="AlphaFoldDB" id="A0A0A0BX43"/>
<dbReference type="RefSeq" id="WP_035060723.1">
    <property type="nucleotide sequence ID" value="NZ_AXCZ01000094.1"/>
</dbReference>
<proteinExistence type="predicted"/>
<name>A0A0A0BX43_9CELL</name>
<dbReference type="Proteomes" id="UP000054314">
    <property type="component" value="Unassembled WGS sequence"/>
</dbReference>
<dbReference type="OrthoDB" id="71867at2"/>
<accession>A0A0A0BX43</accession>
<feature type="non-terminal residue" evidence="4">
    <location>
        <position position="91"/>
    </location>
</feature>